<gene>
    <name evidence="2" type="ORF">SAMN04488051_11820</name>
</gene>
<protein>
    <submittedName>
        <fullName evidence="2">Uncharacterized protein</fullName>
    </submittedName>
</protein>
<evidence type="ECO:0000313" key="2">
    <source>
        <dbReference type="EMBL" id="SEB04341.1"/>
    </source>
</evidence>
<accession>A0A1H4G4X0</accession>
<keyword evidence="1" id="KW-1133">Transmembrane helix</keyword>
<sequence length="39" mass="4534">MINASFAWLWYSLLLPLALMLLAILLSWLEPSDDHNFSQ</sequence>
<evidence type="ECO:0000256" key="1">
    <source>
        <dbReference type="SAM" id="Phobius"/>
    </source>
</evidence>
<feature type="transmembrane region" description="Helical" evidence="1">
    <location>
        <begin position="7"/>
        <end position="29"/>
    </location>
</feature>
<keyword evidence="1" id="KW-0472">Membrane</keyword>
<name>A0A1H4G4X0_ALKAM</name>
<evidence type="ECO:0000313" key="3">
    <source>
        <dbReference type="Proteomes" id="UP000198773"/>
    </source>
</evidence>
<organism evidence="2 3">
    <name type="scientific">Alkalimonas amylolytica</name>
    <dbReference type="NCBI Taxonomy" id="152573"/>
    <lineage>
        <taxon>Bacteria</taxon>
        <taxon>Pseudomonadati</taxon>
        <taxon>Pseudomonadota</taxon>
        <taxon>Gammaproteobacteria</taxon>
        <taxon>Alkalimonas</taxon>
    </lineage>
</organism>
<keyword evidence="1" id="KW-0812">Transmembrane</keyword>
<dbReference type="STRING" id="152573.SAMN04488051_11820"/>
<reference evidence="2 3" key="1">
    <citation type="submission" date="2016-10" db="EMBL/GenBank/DDBJ databases">
        <authorList>
            <person name="de Groot N.N."/>
        </authorList>
    </citation>
    <scope>NUCLEOTIDE SEQUENCE [LARGE SCALE GENOMIC DNA]</scope>
    <source>
        <strain evidence="2 3">CGMCC 1.3430</strain>
    </source>
</reference>
<dbReference type="EMBL" id="FNRM01000018">
    <property type="protein sequence ID" value="SEB04341.1"/>
    <property type="molecule type" value="Genomic_DNA"/>
</dbReference>
<dbReference type="Proteomes" id="UP000198773">
    <property type="component" value="Unassembled WGS sequence"/>
</dbReference>
<dbReference type="AlphaFoldDB" id="A0A1H4G4X0"/>
<keyword evidence="3" id="KW-1185">Reference proteome</keyword>
<proteinExistence type="predicted"/>